<dbReference type="EMBL" id="FNYS01000013">
    <property type="protein sequence ID" value="SEJ12700.1"/>
    <property type="molecule type" value="Genomic_DNA"/>
</dbReference>
<evidence type="ECO:0000313" key="1">
    <source>
        <dbReference type="EMBL" id="SEJ12700.1"/>
    </source>
</evidence>
<dbReference type="Proteomes" id="UP000183077">
    <property type="component" value="Unassembled WGS sequence"/>
</dbReference>
<protein>
    <recommendedName>
        <fullName evidence="3">HNH endonuclease</fullName>
    </recommendedName>
</protein>
<organism evidence="1 2">
    <name type="scientific">Myroides marinus</name>
    <dbReference type="NCBI Taxonomy" id="703342"/>
    <lineage>
        <taxon>Bacteria</taxon>
        <taxon>Pseudomonadati</taxon>
        <taxon>Bacteroidota</taxon>
        <taxon>Flavobacteriia</taxon>
        <taxon>Flavobacteriales</taxon>
        <taxon>Flavobacteriaceae</taxon>
        <taxon>Myroides</taxon>
    </lineage>
</organism>
<proteinExistence type="predicted"/>
<evidence type="ECO:0008006" key="3">
    <source>
        <dbReference type="Google" id="ProtNLM"/>
    </source>
</evidence>
<reference evidence="1 2" key="1">
    <citation type="submission" date="2016-10" db="EMBL/GenBank/DDBJ databases">
        <authorList>
            <person name="de Groot N.N."/>
        </authorList>
    </citation>
    <scope>NUCLEOTIDE SEQUENCE [LARGE SCALE GENOMIC DNA]</scope>
    <source>
        <strain evidence="1 2">DSM 23048</strain>
    </source>
</reference>
<name>A0A1H6WIR4_9FLAO</name>
<evidence type="ECO:0000313" key="2">
    <source>
        <dbReference type="Proteomes" id="UP000183077"/>
    </source>
</evidence>
<dbReference type="AlphaFoldDB" id="A0A1H6WIR4"/>
<accession>A0A1H6WIR4</accession>
<gene>
    <name evidence="1" type="ORF">SAMN04488018_11311</name>
</gene>
<sequence length="261" mass="31046">MRKIEYLKKGQCIWCLLSKPIVKFKTKPHTIPRTLNNENIGFDICDSCNSFFGTDNNGSIVSYSLDKISKEFFNVHKFLLTNKNSESWKEFKSQFFNYYHKSGKLKIKVDYIRNPSYANEFTRKFKRGIYNMFLQEYHRITENGLDEKFNKIREFVRNNNGDIPLYYLVSNNGIRLTENIDEPLEIHFNDLSLKIIDNYGYYHFTMTGLNFYLFVTDKAYENIDFIEKEANKLIGSGFVFIDFIELKRINQIDFTLNNWGI</sequence>